<accession>Q0AKE4</accession>
<dbReference type="InterPro" id="IPR030395">
    <property type="entry name" value="GP_PDE_dom"/>
</dbReference>
<dbReference type="SUPFAM" id="SSF51695">
    <property type="entry name" value="PLC-like phosphodiesterases"/>
    <property type="match status" value="1"/>
</dbReference>
<dbReference type="EMBL" id="CP000449">
    <property type="protein sequence ID" value="ABI67249.1"/>
    <property type="molecule type" value="Genomic_DNA"/>
</dbReference>
<dbReference type="GO" id="GO:0070291">
    <property type="term" value="P:N-acylethanolamine metabolic process"/>
    <property type="evidence" value="ECO:0007669"/>
    <property type="project" value="TreeGrafter"/>
</dbReference>
<dbReference type="Proteomes" id="UP000001964">
    <property type="component" value="Chromosome"/>
</dbReference>
<dbReference type="GO" id="GO:0005886">
    <property type="term" value="C:plasma membrane"/>
    <property type="evidence" value="ECO:0007669"/>
    <property type="project" value="TreeGrafter"/>
</dbReference>
<name>Q0AKE4_MARMM</name>
<dbReference type="eggNOG" id="COG0584">
    <property type="taxonomic scope" value="Bacteria"/>
</dbReference>
<dbReference type="Pfam" id="PF03009">
    <property type="entry name" value="GDPD"/>
    <property type="match status" value="1"/>
</dbReference>
<feature type="domain" description="GP-PDE" evidence="1">
    <location>
        <begin position="42"/>
        <end position="274"/>
    </location>
</feature>
<dbReference type="GO" id="GO:0006644">
    <property type="term" value="P:phospholipid metabolic process"/>
    <property type="evidence" value="ECO:0007669"/>
    <property type="project" value="TreeGrafter"/>
</dbReference>
<reference evidence="2 3" key="1">
    <citation type="submission" date="2006-08" db="EMBL/GenBank/DDBJ databases">
        <title>Complete sequence of Maricaulis maris MCS10.</title>
        <authorList>
            <consortium name="US DOE Joint Genome Institute"/>
            <person name="Copeland A."/>
            <person name="Lucas S."/>
            <person name="Lapidus A."/>
            <person name="Barry K."/>
            <person name="Detter J.C."/>
            <person name="Glavina del Rio T."/>
            <person name="Hammon N."/>
            <person name="Israni S."/>
            <person name="Dalin E."/>
            <person name="Tice H."/>
            <person name="Pitluck S."/>
            <person name="Saunders E."/>
            <person name="Brettin T."/>
            <person name="Bruce D."/>
            <person name="Han C."/>
            <person name="Tapia R."/>
            <person name="Gilna P."/>
            <person name="Schmutz J."/>
            <person name="Larimer F."/>
            <person name="Land M."/>
            <person name="Hauser L."/>
            <person name="Kyrpides N."/>
            <person name="Mikhailova N."/>
            <person name="Viollier P."/>
            <person name="Stephens C."/>
            <person name="Richardson P."/>
        </authorList>
    </citation>
    <scope>NUCLEOTIDE SEQUENCE [LARGE SCALE GENOMIC DNA]</scope>
    <source>
        <strain evidence="2 3">MCS10</strain>
    </source>
</reference>
<organism evidence="2 3">
    <name type="scientific">Maricaulis maris (strain MCS10)</name>
    <name type="common">Caulobacter maris</name>
    <dbReference type="NCBI Taxonomy" id="394221"/>
    <lineage>
        <taxon>Bacteria</taxon>
        <taxon>Pseudomonadati</taxon>
        <taxon>Pseudomonadota</taxon>
        <taxon>Alphaproteobacteria</taxon>
        <taxon>Maricaulales</taxon>
        <taxon>Maricaulaceae</taxon>
        <taxon>Maricaulis</taxon>
    </lineage>
</organism>
<dbReference type="KEGG" id="mmr:Mmar10_2968"/>
<evidence type="ECO:0000259" key="1">
    <source>
        <dbReference type="PROSITE" id="PS51704"/>
    </source>
</evidence>
<proteinExistence type="predicted"/>
<dbReference type="GO" id="GO:0006580">
    <property type="term" value="P:ethanolamine metabolic process"/>
    <property type="evidence" value="ECO:0007669"/>
    <property type="project" value="TreeGrafter"/>
</dbReference>
<dbReference type="RefSeq" id="WP_011644893.1">
    <property type="nucleotide sequence ID" value="NC_008347.1"/>
</dbReference>
<dbReference type="Gene3D" id="3.20.20.190">
    <property type="entry name" value="Phosphatidylinositol (PI) phosphodiesterase"/>
    <property type="match status" value="1"/>
</dbReference>
<dbReference type="AlphaFoldDB" id="Q0AKE4"/>
<dbReference type="GO" id="GO:0008889">
    <property type="term" value="F:glycerophosphodiester phosphodiesterase activity"/>
    <property type="evidence" value="ECO:0007669"/>
    <property type="project" value="TreeGrafter"/>
</dbReference>
<dbReference type="CDD" id="cd08566">
    <property type="entry name" value="GDPD_AtGDE_like"/>
    <property type="match status" value="1"/>
</dbReference>
<dbReference type="InterPro" id="IPR017946">
    <property type="entry name" value="PLC-like_Pdiesterase_TIM-brl"/>
</dbReference>
<evidence type="ECO:0000313" key="3">
    <source>
        <dbReference type="Proteomes" id="UP000001964"/>
    </source>
</evidence>
<sequence precursor="true">MRLVPIAAIALLAACTPVSDDAPVDRAAPAIAMDCFRETGASMLAAHRGGPSEGYPENALASLGRLSDLGVLYAEIDVRRSADGVLFLLHDDSLDRTTSGTGPIDGLTWDDLSRLRLDDNDGYPTSSQIPTLIDALDLARSTDLILNLDLKSVSAEEIVAFIHQQDARDLVAVIAYTVEDAAAIHALDPGLLLSVPNDRQALRRAGVNLEASYIWKGTGPLDPRADTTLGNLGLETSVGLFRRENGSSDPYLEARDANIELIAVDDVEIASRALGGGAVLREQINACTP</sequence>
<keyword evidence="3" id="KW-1185">Reference proteome</keyword>
<dbReference type="PROSITE" id="PS51257">
    <property type="entry name" value="PROKAR_LIPOPROTEIN"/>
    <property type="match status" value="1"/>
</dbReference>
<gene>
    <name evidence="2" type="ordered locus">Mmar10_2968</name>
</gene>
<dbReference type="PROSITE" id="PS51704">
    <property type="entry name" value="GP_PDE"/>
    <property type="match status" value="1"/>
</dbReference>
<dbReference type="PANTHER" id="PTHR46320:SF1">
    <property type="entry name" value="GLYCEROPHOSPHODIESTER PHOSPHODIESTERASE 1"/>
    <property type="match status" value="1"/>
</dbReference>
<evidence type="ECO:0000313" key="2">
    <source>
        <dbReference type="EMBL" id="ABI67249.1"/>
    </source>
</evidence>
<dbReference type="STRING" id="394221.Mmar10_2968"/>
<dbReference type="HOGENOM" id="CLU_030006_9_0_5"/>
<dbReference type="PANTHER" id="PTHR46320">
    <property type="entry name" value="GLYCEROPHOSPHODIESTER PHOSPHODIESTERASE 1"/>
    <property type="match status" value="1"/>
</dbReference>
<protein>
    <submittedName>
        <fullName evidence="2">Glycerophosphoryl diester phosphodiesterase</fullName>
    </submittedName>
</protein>